<keyword evidence="3" id="KW-0808">Transferase</keyword>
<feature type="compositionally biased region" description="Low complexity" evidence="8">
    <location>
        <begin position="984"/>
        <end position="993"/>
    </location>
</feature>
<feature type="compositionally biased region" description="Polar residues" evidence="8">
    <location>
        <begin position="345"/>
        <end position="354"/>
    </location>
</feature>
<reference evidence="11" key="1">
    <citation type="submission" date="2021-07" db="EMBL/GenBank/DDBJ databases">
        <title>Draft genome of Mortierella alpina, strain LL118, isolated from an aspen leaf litter sample.</title>
        <authorList>
            <person name="Yang S."/>
            <person name="Vinatzer B.A."/>
        </authorList>
    </citation>
    <scope>NUCLEOTIDE SEQUENCE</scope>
    <source>
        <strain evidence="11">LL118</strain>
    </source>
</reference>
<comment type="caution">
    <text evidence="11">The sequence shown here is derived from an EMBL/GenBank/DDBJ whole genome shotgun (WGS) entry which is preliminary data.</text>
</comment>
<feature type="transmembrane region" description="Helical" evidence="9">
    <location>
        <begin position="168"/>
        <end position="186"/>
    </location>
</feature>
<feature type="compositionally biased region" description="Polar residues" evidence="8">
    <location>
        <begin position="996"/>
        <end position="1009"/>
    </location>
</feature>
<keyword evidence="2" id="KW-0723">Serine/threonine-protein kinase</keyword>
<feature type="compositionally biased region" description="Low complexity" evidence="8">
    <location>
        <begin position="458"/>
        <end position="478"/>
    </location>
</feature>
<dbReference type="PANTHER" id="PTHR24346">
    <property type="entry name" value="MAP/MICROTUBULE AFFINITY-REGULATING KINASE"/>
    <property type="match status" value="1"/>
</dbReference>
<dbReference type="CDD" id="cd14077">
    <property type="entry name" value="STKc_Kin1_2"/>
    <property type="match status" value="1"/>
</dbReference>
<feature type="binding site" evidence="7">
    <location>
        <position position="600"/>
    </location>
    <ligand>
        <name>ATP</name>
        <dbReference type="ChEBI" id="CHEBI:30616"/>
    </ligand>
</feature>
<feature type="compositionally biased region" description="Low complexity" evidence="8">
    <location>
        <begin position="1079"/>
        <end position="1089"/>
    </location>
</feature>
<protein>
    <recommendedName>
        <fullName evidence="10">Protein kinase domain-containing protein</fullName>
    </recommendedName>
</protein>
<evidence type="ECO:0000256" key="9">
    <source>
        <dbReference type="SAM" id="Phobius"/>
    </source>
</evidence>
<comment type="similarity">
    <text evidence="1">Belongs to the protein kinase superfamily. CAMK Ser/Thr protein kinase family. NIM1 subfamily.</text>
</comment>
<feature type="compositionally biased region" description="Basic and acidic residues" evidence="8">
    <location>
        <begin position="1102"/>
        <end position="1115"/>
    </location>
</feature>
<evidence type="ECO:0000256" key="6">
    <source>
        <dbReference type="ARBA" id="ARBA00022840"/>
    </source>
</evidence>
<feature type="compositionally biased region" description="Basic and acidic residues" evidence="8">
    <location>
        <begin position="1152"/>
        <end position="1180"/>
    </location>
</feature>
<feature type="transmembrane region" description="Helical" evidence="9">
    <location>
        <begin position="133"/>
        <end position="156"/>
    </location>
</feature>
<dbReference type="SUPFAM" id="SSF56112">
    <property type="entry name" value="Protein kinase-like (PK-like)"/>
    <property type="match status" value="1"/>
</dbReference>
<evidence type="ECO:0000256" key="7">
    <source>
        <dbReference type="PROSITE-ProRule" id="PRU10141"/>
    </source>
</evidence>
<keyword evidence="6 7" id="KW-0067">ATP-binding</keyword>
<feature type="region of interest" description="Disordered" evidence="8">
    <location>
        <begin position="943"/>
        <end position="1037"/>
    </location>
</feature>
<dbReference type="InterPro" id="IPR017441">
    <property type="entry name" value="Protein_kinase_ATP_BS"/>
</dbReference>
<dbReference type="GO" id="GO:0005737">
    <property type="term" value="C:cytoplasm"/>
    <property type="evidence" value="ECO:0007669"/>
    <property type="project" value="TreeGrafter"/>
</dbReference>
<dbReference type="AlphaFoldDB" id="A0A9P7ZZG8"/>
<evidence type="ECO:0000313" key="12">
    <source>
        <dbReference type="Proteomes" id="UP000717515"/>
    </source>
</evidence>
<feature type="compositionally biased region" description="Low complexity" evidence="8">
    <location>
        <begin position="1181"/>
        <end position="1195"/>
    </location>
</feature>
<dbReference type="PROSITE" id="PS00108">
    <property type="entry name" value="PROTEIN_KINASE_ST"/>
    <property type="match status" value="1"/>
</dbReference>
<dbReference type="InterPro" id="IPR008271">
    <property type="entry name" value="Ser/Thr_kinase_AS"/>
</dbReference>
<dbReference type="GO" id="GO:0004674">
    <property type="term" value="F:protein serine/threonine kinase activity"/>
    <property type="evidence" value="ECO:0007669"/>
    <property type="project" value="UniProtKB-KW"/>
</dbReference>
<dbReference type="PROSITE" id="PS50011">
    <property type="entry name" value="PROTEIN_KINASE_DOM"/>
    <property type="match status" value="1"/>
</dbReference>
<keyword evidence="5" id="KW-0418">Kinase</keyword>
<dbReference type="PROSITE" id="PS00107">
    <property type="entry name" value="PROTEIN_KINASE_ATP"/>
    <property type="match status" value="1"/>
</dbReference>
<feature type="region of interest" description="Disordered" evidence="8">
    <location>
        <begin position="1065"/>
        <end position="1121"/>
    </location>
</feature>
<evidence type="ECO:0000256" key="2">
    <source>
        <dbReference type="ARBA" id="ARBA00022527"/>
    </source>
</evidence>
<dbReference type="FunFam" id="1.10.510.10:FF:000792">
    <property type="entry name" value="Non-specific serine/threonine protein kinase"/>
    <property type="match status" value="1"/>
</dbReference>
<feature type="compositionally biased region" description="Low complexity" evidence="8">
    <location>
        <begin position="952"/>
        <end position="961"/>
    </location>
</feature>
<evidence type="ECO:0000256" key="3">
    <source>
        <dbReference type="ARBA" id="ARBA00022679"/>
    </source>
</evidence>
<dbReference type="PANTHER" id="PTHR24346:SF82">
    <property type="entry name" value="KP78A-RELATED"/>
    <property type="match status" value="1"/>
</dbReference>
<dbReference type="Gene3D" id="1.10.510.10">
    <property type="entry name" value="Transferase(Phosphotransferase) domain 1"/>
    <property type="match status" value="1"/>
</dbReference>
<feature type="compositionally biased region" description="Low complexity" evidence="8">
    <location>
        <begin position="251"/>
        <end position="262"/>
    </location>
</feature>
<dbReference type="InterPro" id="IPR000719">
    <property type="entry name" value="Prot_kinase_dom"/>
</dbReference>
<evidence type="ECO:0000259" key="10">
    <source>
        <dbReference type="PROSITE" id="PS50011"/>
    </source>
</evidence>
<keyword evidence="4 7" id="KW-0547">Nucleotide-binding</keyword>
<feature type="domain" description="Protein kinase" evidence="10">
    <location>
        <begin position="571"/>
        <end position="833"/>
    </location>
</feature>
<gene>
    <name evidence="11" type="ORF">KVV02_002810</name>
</gene>
<feature type="region of interest" description="Disordered" evidence="8">
    <location>
        <begin position="451"/>
        <end position="567"/>
    </location>
</feature>
<accession>A0A9P7ZZG8</accession>
<dbReference type="GO" id="GO:0005524">
    <property type="term" value="F:ATP binding"/>
    <property type="evidence" value="ECO:0007669"/>
    <property type="project" value="UniProtKB-UniRule"/>
</dbReference>
<sequence length="1227" mass="133969">MAMGLFLSRWQSAGGHGCNGCNGLHYESKTRQRADRRSLRNSLILSSWPLFLTLFSPLLSRPSSFSLSLQCSSLFSRLGPLSLCLSLLNHIHTYIHTRIHRHPCHLCCCCCCCCLQSPLFASAIANLDSNPHLCLSVCLVVLFCLALSPSSLLFSLCILSSSPSSTSLYSYAYATFFSLFFLIYILNSSSSCPSFSLTLTLALSSIPSLLVIALIVAYFYHPYPPPPAVMAIMPITPNTLQSNPPASLESPAPAKAIKTAPPSRTDSPSQPCYDKDLPPTPTSSNHLGTEDVSHHPHPHRHSTTLNTPGLEPTPDNSALRLPNPSTSPASSSTSTSAAVSPAPNMTPSHQNDSPATPARPLDRPQSIALAAGAYDREELLLSQQAPSLTSKHPDRTSKRVTLMGPPPPYSGHNSSDGPALAQDSQTQQQQQQTLVSAPLEYRASTGPESALILSQDNTPSSSRTTTTTLTTTRTSTTPEPSNGLHIGYQPQDRSGPVVPNHHRAESSGHPSHHPVNNEPAADNHPDAFNTDTHKDNRASDSHPDGQGAPSGTDTNAEDPSRVKPRRVLGNYHMSKTLGAGSMGKVKLGVHSRTRDKVAIKIIPRVQPNPNMTPAQQEKEDNRETRTIREASIMMVLHHPYIVSLYEVMVLPHHYYMVLEHVDGGQMLDYIISHGKLKEKHARKFARQIASALDYCHRNSIVHRDLKIENILISKSGNIKIIDFGLSNLYSPRSHLSTFCGSLYFAAPELLNAKVYTGPEVDVWSFGIVLYVLVCGKVPFDDQSMPALHAKIKRGFVEYPAWLSNDCRHLLSRMLVTVPSQRATMAEVLAHPWMNKSYDLPQPSYCPQRSPLTEPLDMNVIRGMTGFEFGTEQEIEQRLLSIIRSESYQLAARNWHALNMSVSGTLSHKKKMQSFAAREAELQVPLTTPLTSIYHLVREKQAREAMQRMSTQGLSGSLPPSLHSTGMEPLSSGSHHQYSQSVALQHQQPQHAPATSLHRQSMSQVANDSRSGQDNGNDRHNGHGNSNTMGPSSAMSSARSTLSGFASFGRKSLRPRARSVAGDLLRSNTTGHANGHHGENNNNSTSNGHAHGNGNGNGSLHGQSREGSVKSSKGSDRGLGQSAAAHAARSLFGSVRESSGGVLRRLSLVFNHHTDRDKEKDKEAPRREPSHTRHHSAKLERASSSPRPFSFGRPQSMRARPISMAESLERPLPPMPREAYEPSFTSVP</sequence>
<dbReference type="GO" id="GO:0035556">
    <property type="term" value="P:intracellular signal transduction"/>
    <property type="evidence" value="ECO:0007669"/>
    <property type="project" value="TreeGrafter"/>
</dbReference>
<feature type="compositionally biased region" description="Basic and acidic residues" evidence="8">
    <location>
        <begin position="521"/>
        <end position="543"/>
    </location>
</feature>
<name>A0A9P7ZZG8_MORAP</name>
<keyword evidence="9" id="KW-0472">Membrane</keyword>
<feature type="region of interest" description="Disordered" evidence="8">
    <location>
        <begin position="382"/>
        <end position="435"/>
    </location>
</feature>
<feature type="compositionally biased region" description="Polar residues" evidence="8">
    <location>
        <begin position="970"/>
        <end position="983"/>
    </location>
</feature>
<keyword evidence="9" id="KW-1133">Transmembrane helix</keyword>
<dbReference type="Pfam" id="PF00069">
    <property type="entry name" value="Pkinase"/>
    <property type="match status" value="1"/>
</dbReference>
<evidence type="ECO:0000256" key="1">
    <source>
        <dbReference type="ARBA" id="ARBA00010791"/>
    </source>
</evidence>
<keyword evidence="9" id="KW-0812">Transmembrane</keyword>
<dbReference type="EMBL" id="JAIFTL010000272">
    <property type="protein sequence ID" value="KAG9320630.1"/>
    <property type="molecule type" value="Genomic_DNA"/>
</dbReference>
<feature type="region of interest" description="Disordered" evidence="8">
    <location>
        <begin position="1152"/>
        <end position="1227"/>
    </location>
</feature>
<dbReference type="Proteomes" id="UP000717515">
    <property type="component" value="Unassembled WGS sequence"/>
</dbReference>
<feature type="region of interest" description="Disordered" evidence="8">
    <location>
        <begin position="242"/>
        <end position="361"/>
    </location>
</feature>
<evidence type="ECO:0000313" key="11">
    <source>
        <dbReference type="EMBL" id="KAG9320630.1"/>
    </source>
</evidence>
<feature type="transmembrane region" description="Helical" evidence="9">
    <location>
        <begin position="198"/>
        <end position="220"/>
    </location>
</feature>
<organism evidence="11 12">
    <name type="scientific">Mortierella alpina</name>
    <name type="common">Oleaginous fungus</name>
    <name type="synonym">Mortierella renispora</name>
    <dbReference type="NCBI Taxonomy" id="64518"/>
    <lineage>
        <taxon>Eukaryota</taxon>
        <taxon>Fungi</taxon>
        <taxon>Fungi incertae sedis</taxon>
        <taxon>Mucoromycota</taxon>
        <taxon>Mortierellomycotina</taxon>
        <taxon>Mortierellomycetes</taxon>
        <taxon>Mortierellales</taxon>
        <taxon>Mortierellaceae</taxon>
        <taxon>Mortierella</taxon>
    </lineage>
</organism>
<evidence type="ECO:0000256" key="8">
    <source>
        <dbReference type="SAM" id="MobiDB-lite"/>
    </source>
</evidence>
<feature type="compositionally biased region" description="Low complexity" evidence="8">
    <location>
        <begin position="324"/>
        <end position="343"/>
    </location>
</feature>
<dbReference type="GO" id="GO:0000226">
    <property type="term" value="P:microtubule cytoskeleton organization"/>
    <property type="evidence" value="ECO:0007669"/>
    <property type="project" value="TreeGrafter"/>
</dbReference>
<evidence type="ECO:0000256" key="5">
    <source>
        <dbReference type="ARBA" id="ARBA00022777"/>
    </source>
</evidence>
<dbReference type="InterPro" id="IPR011009">
    <property type="entry name" value="Kinase-like_dom_sf"/>
</dbReference>
<proteinExistence type="inferred from homology"/>
<dbReference type="SMART" id="SM00220">
    <property type="entry name" value="S_TKc"/>
    <property type="match status" value="1"/>
</dbReference>
<evidence type="ECO:0000256" key="4">
    <source>
        <dbReference type="ARBA" id="ARBA00022741"/>
    </source>
</evidence>